<dbReference type="OrthoDB" id="1746344at2759"/>
<dbReference type="PANTHER" id="PTHR46250:SF15">
    <property type="entry name" value="OS01G0523800 PROTEIN"/>
    <property type="match status" value="1"/>
</dbReference>
<protein>
    <recommendedName>
        <fullName evidence="3">Myb/SANT-like domain-containing protein</fullName>
    </recommendedName>
</protein>
<gene>
    <name evidence="1" type="ORF">SHERM_07487</name>
</gene>
<comment type="caution">
    <text evidence="1">The sequence shown here is derived from an EMBL/GenBank/DDBJ whole genome shotgun (WGS) entry which is preliminary data.</text>
</comment>
<evidence type="ECO:0000313" key="2">
    <source>
        <dbReference type="Proteomes" id="UP001153555"/>
    </source>
</evidence>
<accession>A0A9N7RRX6</accession>
<proteinExistence type="predicted"/>
<dbReference type="PANTHER" id="PTHR46250">
    <property type="entry name" value="MYB/SANT-LIKE DNA-BINDING DOMAIN PROTEIN-RELATED"/>
    <property type="match status" value="1"/>
</dbReference>
<reference evidence="1" key="1">
    <citation type="submission" date="2019-12" db="EMBL/GenBank/DDBJ databases">
        <authorList>
            <person name="Scholes J."/>
        </authorList>
    </citation>
    <scope>NUCLEOTIDE SEQUENCE</scope>
</reference>
<name>A0A9N7RRX6_STRHE</name>
<sequence length="223" mass="24890">MMGTSGFGWSEIGNMLDVKDPEWKAYLKVQPKVKSMRLKSWPFYADWVEIFGKDRATGEGARGFTDAVNDVLLNKDTQPIPVHTTPPHVPNNTFDPLHENVMESSSAQGGENSVSSKGKRVLKRQREVQQVDSQIVGMLSSLCANANDRLAEIAKGAVFQNAAKEQRQSVYEALHEVPELSTGDKVAVARYLCKNNDKLDLFFTLDSEAKFSMVQQILQDLKK</sequence>
<organism evidence="1 2">
    <name type="scientific">Striga hermonthica</name>
    <name type="common">Purple witchweed</name>
    <name type="synonym">Buchnera hermonthica</name>
    <dbReference type="NCBI Taxonomy" id="68872"/>
    <lineage>
        <taxon>Eukaryota</taxon>
        <taxon>Viridiplantae</taxon>
        <taxon>Streptophyta</taxon>
        <taxon>Embryophyta</taxon>
        <taxon>Tracheophyta</taxon>
        <taxon>Spermatophyta</taxon>
        <taxon>Magnoliopsida</taxon>
        <taxon>eudicotyledons</taxon>
        <taxon>Gunneridae</taxon>
        <taxon>Pentapetalae</taxon>
        <taxon>asterids</taxon>
        <taxon>lamiids</taxon>
        <taxon>Lamiales</taxon>
        <taxon>Orobanchaceae</taxon>
        <taxon>Buchnereae</taxon>
        <taxon>Striga</taxon>
    </lineage>
</organism>
<dbReference type="Proteomes" id="UP001153555">
    <property type="component" value="Unassembled WGS sequence"/>
</dbReference>
<evidence type="ECO:0000313" key="1">
    <source>
        <dbReference type="EMBL" id="CAA0841476.1"/>
    </source>
</evidence>
<keyword evidence="2" id="KW-1185">Reference proteome</keyword>
<dbReference type="AlphaFoldDB" id="A0A9N7RRX6"/>
<dbReference type="EMBL" id="CACSLK010034108">
    <property type="protein sequence ID" value="CAA0841476.1"/>
    <property type="molecule type" value="Genomic_DNA"/>
</dbReference>
<evidence type="ECO:0008006" key="3">
    <source>
        <dbReference type="Google" id="ProtNLM"/>
    </source>
</evidence>